<dbReference type="CDD" id="cd04618">
    <property type="entry name" value="CBS_euAMPK_gamma-like_repeat1"/>
    <property type="match status" value="1"/>
</dbReference>
<protein>
    <submittedName>
        <fullName evidence="8">Putative snf4/amp-activated protein kinase gamma subunit</fullName>
    </submittedName>
</protein>
<organism evidence="8">
    <name type="scientific">Rhipicephalus pulchellus</name>
    <name type="common">Yellow backed tick</name>
    <name type="synonym">Dermacentor pulchellus</name>
    <dbReference type="NCBI Taxonomy" id="72859"/>
    <lineage>
        <taxon>Eukaryota</taxon>
        <taxon>Metazoa</taxon>
        <taxon>Ecdysozoa</taxon>
        <taxon>Arthropoda</taxon>
        <taxon>Chelicerata</taxon>
        <taxon>Arachnida</taxon>
        <taxon>Acari</taxon>
        <taxon>Parasitiformes</taxon>
        <taxon>Ixodida</taxon>
        <taxon>Ixodoidea</taxon>
        <taxon>Ixodidae</taxon>
        <taxon>Rhipicephalinae</taxon>
        <taxon>Rhipicephalus</taxon>
        <taxon>Rhipicephalus</taxon>
    </lineage>
</organism>
<dbReference type="Gene3D" id="3.10.580.10">
    <property type="entry name" value="CBS-domain"/>
    <property type="match status" value="2"/>
</dbReference>
<evidence type="ECO:0000256" key="3">
    <source>
        <dbReference type="ARBA" id="ARBA00023122"/>
    </source>
</evidence>
<dbReference type="GO" id="GO:0016208">
    <property type="term" value="F:AMP binding"/>
    <property type="evidence" value="ECO:0007669"/>
    <property type="project" value="TreeGrafter"/>
</dbReference>
<dbReference type="SMART" id="SM00116">
    <property type="entry name" value="CBS"/>
    <property type="match status" value="4"/>
</dbReference>
<dbReference type="GO" id="GO:0005634">
    <property type="term" value="C:nucleus"/>
    <property type="evidence" value="ECO:0007669"/>
    <property type="project" value="TreeGrafter"/>
</dbReference>
<feature type="region of interest" description="Disordered" evidence="6">
    <location>
        <begin position="577"/>
        <end position="628"/>
    </location>
</feature>
<feature type="domain" description="CBS" evidence="7">
    <location>
        <begin position="369"/>
        <end position="431"/>
    </location>
</feature>
<name>L7LUQ6_RHIPC</name>
<dbReference type="GO" id="GO:0019901">
    <property type="term" value="F:protein kinase binding"/>
    <property type="evidence" value="ECO:0007669"/>
    <property type="project" value="TreeGrafter"/>
</dbReference>
<keyword evidence="2" id="KW-0677">Repeat</keyword>
<evidence type="ECO:0000256" key="2">
    <source>
        <dbReference type="ARBA" id="ARBA00022737"/>
    </source>
</evidence>
<dbReference type="SUPFAM" id="SSF54631">
    <property type="entry name" value="CBS-domain pair"/>
    <property type="match status" value="2"/>
</dbReference>
<reference evidence="8" key="1">
    <citation type="submission" date="2012-11" db="EMBL/GenBank/DDBJ databases">
        <authorList>
            <person name="Lucero-Rivera Y.E."/>
            <person name="Tovar-Ramirez D."/>
        </authorList>
    </citation>
    <scope>NUCLEOTIDE SEQUENCE</scope>
    <source>
        <tissue evidence="8">Salivary gland</tissue>
    </source>
</reference>
<keyword evidence="8" id="KW-0808">Transferase</keyword>
<feature type="compositionally biased region" description="Low complexity" evidence="6">
    <location>
        <begin position="144"/>
        <end position="154"/>
    </location>
</feature>
<dbReference type="InterPro" id="IPR050511">
    <property type="entry name" value="AMPK_gamma/SDS23_families"/>
</dbReference>
<proteinExistence type="evidence at transcript level"/>
<keyword evidence="3 5" id="KW-0129">CBS domain</keyword>
<feature type="compositionally biased region" description="Low complexity" evidence="6">
    <location>
        <begin position="199"/>
        <end position="210"/>
    </location>
</feature>
<dbReference type="GO" id="GO:0019887">
    <property type="term" value="F:protein kinase regulator activity"/>
    <property type="evidence" value="ECO:0007669"/>
    <property type="project" value="TreeGrafter"/>
</dbReference>
<dbReference type="PANTHER" id="PTHR13780:SF35">
    <property type="entry name" value="LD22662P"/>
    <property type="match status" value="1"/>
</dbReference>
<feature type="domain" description="CBS" evidence="7">
    <location>
        <begin position="286"/>
        <end position="348"/>
    </location>
</feature>
<dbReference type="PROSITE" id="PS51371">
    <property type="entry name" value="CBS"/>
    <property type="match status" value="4"/>
</dbReference>
<dbReference type="GO" id="GO:0016301">
    <property type="term" value="F:kinase activity"/>
    <property type="evidence" value="ECO:0007669"/>
    <property type="project" value="UniProtKB-KW"/>
</dbReference>
<dbReference type="CDD" id="cd04641">
    <property type="entry name" value="CBS_euAMPK_gamma-like_repeat2"/>
    <property type="match status" value="1"/>
</dbReference>
<evidence type="ECO:0000256" key="5">
    <source>
        <dbReference type="PROSITE-ProRule" id="PRU00703"/>
    </source>
</evidence>
<comment type="subunit">
    <text evidence="4">AMPK is a heterotrimer of an alpha catalytic subunit (PRKAA1 or PRKAA2), a beta (PRKAB1 or PRKAB2) and a gamma non-catalytic subunits (PRKAG1, PRKAG2 or PRKAG3). Interacts with FNIP1 and FNIP2.</text>
</comment>
<dbReference type="EMBL" id="GACK01009692">
    <property type="protein sequence ID" value="JAA55342.1"/>
    <property type="molecule type" value="mRNA"/>
</dbReference>
<accession>L7LUQ6</accession>
<keyword evidence="8" id="KW-0418">Kinase</keyword>
<feature type="domain" description="CBS" evidence="7">
    <location>
        <begin position="516"/>
        <end position="573"/>
    </location>
</feature>
<sequence>MPLVGGGVGDGGASMLVTMLKSMLHEYAQRRHSSHEVHGTAALLRPGTDGATTPRRYSEDAQHWIGSLLRRHSVEPERRGVSPSRKAVLFDAFRPRSKSDSKGSSSSGSRKPNNLMSALRGHSWFPGSRSALTPPNGAAGGGASAPMSPLSPLSPVDPEAPFRRPRSGSESRTGAVSKVMDLFRSRSQSVSVEGKSKKFPGSSSSSQYGSLLRRHSVEPERRRGSVQQQRSLDSLDHHTALIHRHHHAATLPHADSLCDKIDIEDLGEDENMLFVKFFKYYRCYDLIPVSAKLVVFDTELLVKKAFFALVSNGVRAAPLWDSAKQEFIGMLTITDFIYILRNYYKSPLVRMDELEEQKIKAWRKVLNDTSRPLVHIGPDASLCDAITTLIHNKVHRLPVIDPQTGNVLYVLTHKRILRFLFLYYYELPHPSYLDQTLRELKIGTYENIATTKPSTPLIVALNQFIKRRVSALPVVDDRGKVVDIYAKFDVINLAAEKTYNNLDITIKKALEHRDQYFEGVLKCTLDDTLMAVMERIVKAEVHRLVVVDEEDHVVGIISLSDILSFLVLKPLGMERPDRNRASEATSLPVHEENESEESHDDDGGGAADKSQASENQSTSEDQPQPEEP</sequence>
<dbReference type="AlphaFoldDB" id="L7LUQ6"/>
<comment type="similarity">
    <text evidence="1">Belongs to the 5'-AMP-activated protein kinase gamma subunit family.</text>
</comment>
<reference evidence="8" key="2">
    <citation type="journal article" date="2015" name="J. Proteomics">
        <title>Sexual differences in the sialomes of the zebra tick, Rhipicephalus pulchellus.</title>
        <authorList>
            <person name="Tan A.W."/>
            <person name="Francischetti I.M."/>
            <person name="Slovak M."/>
            <person name="Kini R.M."/>
            <person name="Ribeiro J.M."/>
        </authorList>
    </citation>
    <scope>NUCLEOTIDE SEQUENCE</scope>
    <source>
        <tissue evidence="8">Salivary gland</tissue>
    </source>
</reference>
<feature type="domain" description="CBS" evidence="7">
    <location>
        <begin position="442"/>
        <end position="504"/>
    </location>
</feature>
<dbReference type="PANTHER" id="PTHR13780">
    <property type="entry name" value="AMP-ACTIVATED PROTEIN KINASE, GAMMA REGULATORY SUBUNIT"/>
    <property type="match status" value="1"/>
</dbReference>
<dbReference type="GO" id="GO:0031588">
    <property type="term" value="C:nucleotide-activated protein kinase complex"/>
    <property type="evidence" value="ECO:0007669"/>
    <property type="project" value="TreeGrafter"/>
</dbReference>
<evidence type="ECO:0000256" key="4">
    <source>
        <dbReference type="ARBA" id="ARBA00025878"/>
    </source>
</evidence>
<evidence type="ECO:0000256" key="1">
    <source>
        <dbReference type="ARBA" id="ARBA00006750"/>
    </source>
</evidence>
<dbReference type="FunFam" id="3.10.580.10:FF:000003">
    <property type="entry name" value="Protein kinase AMP-activated non-catalytic subunit gamma 1"/>
    <property type="match status" value="1"/>
</dbReference>
<dbReference type="InterPro" id="IPR000644">
    <property type="entry name" value="CBS_dom"/>
</dbReference>
<dbReference type="Pfam" id="PF00571">
    <property type="entry name" value="CBS"/>
    <property type="match status" value="3"/>
</dbReference>
<dbReference type="GO" id="GO:0005737">
    <property type="term" value="C:cytoplasm"/>
    <property type="evidence" value="ECO:0007669"/>
    <property type="project" value="TreeGrafter"/>
</dbReference>
<evidence type="ECO:0000313" key="8">
    <source>
        <dbReference type="EMBL" id="JAA55342.1"/>
    </source>
</evidence>
<evidence type="ECO:0000256" key="6">
    <source>
        <dbReference type="SAM" id="MobiDB-lite"/>
    </source>
</evidence>
<feature type="region of interest" description="Disordered" evidence="6">
    <location>
        <begin position="74"/>
        <end position="230"/>
    </location>
</feature>
<dbReference type="InterPro" id="IPR046342">
    <property type="entry name" value="CBS_dom_sf"/>
</dbReference>
<evidence type="ECO:0000259" key="7">
    <source>
        <dbReference type="PROSITE" id="PS51371"/>
    </source>
</evidence>